<reference evidence="1" key="1">
    <citation type="submission" date="2014-11" db="EMBL/GenBank/DDBJ databases">
        <authorList>
            <person name="Amaro Gonzalez C."/>
        </authorList>
    </citation>
    <scope>NUCLEOTIDE SEQUENCE</scope>
</reference>
<protein>
    <submittedName>
        <fullName evidence="1">Uncharacterized protein</fullName>
    </submittedName>
</protein>
<sequence>MVCASRSIPFDRYRTVRNALSRLPIIHLPFKPEPITVGDSVTIDHRTVVYNVWNRIALFHEDRTFVCGKRHNVTNIGN</sequence>
<proteinExistence type="predicted"/>
<organism evidence="1">
    <name type="scientific">Anguilla anguilla</name>
    <name type="common">European freshwater eel</name>
    <name type="synonym">Muraena anguilla</name>
    <dbReference type="NCBI Taxonomy" id="7936"/>
    <lineage>
        <taxon>Eukaryota</taxon>
        <taxon>Metazoa</taxon>
        <taxon>Chordata</taxon>
        <taxon>Craniata</taxon>
        <taxon>Vertebrata</taxon>
        <taxon>Euteleostomi</taxon>
        <taxon>Actinopterygii</taxon>
        <taxon>Neopterygii</taxon>
        <taxon>Teleostei</taxon>
        <taxon>Anguilliformes</taxon>
        <taxon>Anguillidae</taxon>
        <taxon>Anguilla</taxon>
    </lineage>
</organism>
<dbReference type="EMBL" id="GBXM01007601">
    <property type="protein sequence ID" value="JAI00977.1"/>
    <property type="molecule type" value="Transcribed_RNA"/>
</dbReference>
<name>A0A0E9XEV2_ANGAN</name>
<reference evidence="1" key="2">
    <citation type="journal article" date="2015" name="Fish Shellfish Immunol.">
        <title>Early steps in the European eel (Anguilla anguilla)-Vibrio vulnificus interaction in the gills: Role of the RtxA13 toxin.</title>
        <authorList>
            <person name="Callol A."/>
            <person name="Pajuelo D."/>
            <person name="Ebbesson L."/>
            <person name="Teles M."/>
            <person name="MacKenzie S."/>
            <person name="Amaro C."/>
        </authorList>
    </citation>
    <scope>NUCLEOTIDE SEQUENCE</scope>
</reference>
<evidence type="ECO:0000313" key="1">
    <source>
        <dbReference type="EMBL" id="JAI00977.1"/>
    </source>
</evidence>
<dbReference type="AlphaFoldDB" id="A0A0E9XEV2"/>
<accession>A0A0E9XEV2</accession>